<evidence type="ECO:0000256" key="9">
    <source>
        <dbReference type="PIRNR" id="PIRNR000804"/>
    </source>
</evidence>
<keyword evidence="4 9" id="KW-0808">Transferase</keyword>
<evidence type="ECO:0000256" key="2">
    <source>
        <dbReference type="ARBA" id="ARBA00010752"/>
    </source>
</evidence>
<accession>A0A1F5S219</accession>
<feature type="domain" description="DNA polymerase III beta sliding clamp N-terminal" evidence="10">
    <location>
        <begin position="1"/>
        <end position="118"/>
    </location>
</feature>
<dbReference type="InterPro" id="IPR022635">
    <property type="entry name" value="DNA_polIII_beta_C"/>
</dbReference>
<evidence type="ECO:0000256" key="1">
    <source>
        <dbReference type="ARBA" id="ARBA00004496"/>
    </source>
</evidence>
<evidence type="ECO:0000256" key="6">
    <source>
        <dbReference type="ARBA" id="ARBA00022705"/>
    </source>
</evidence>
<dbReference type="InterPro" id="IPR001001">
    <property type="entry name" value="DNA_polIII_beta"/>
</dbReference>
<gene>
    <name evidence="13" type="ORF">A2257_02090</name>
</gene>
<dbReference type="SMART" id="SM00480">
    <property type="entry name" value="POL3Bc"/>
    <property type="match status" value="1"/>
</dbReference>
<dbReference type="GO" id="GO:0003887">
    <property type="term" value="F:DNA-directed DNA polymerase activity"/>
    <property type="evidence" value="ECO:0007669"/>
    <property type="project" value="UniProtKB-UniRule"/>
</dbReference>
<comment type="caution">
    <text evidence="13">The sequence shown here is derived from an EMBL/GenBank/DDBJ whole genome shotgun (WGS) entry which is preliminary data.</text>
</comment>
<comment type="subunit">
    <text evidence="9">Forms a ring-shaped head-to-tail homodimer around DNA.</text>
</comment>
<dbReference type="GO" id="GO:0006271">
    <property type="term" value="P:DNA strand elongation involved in DNA replication"/>
    <property type="evidence" value="ECO:0007669"/>
    <property type="project" value="TreeGrafter"/>
</dbReference>
<dbReference type="GO" id="GO:0005737">
    <property type="term" value="C:cytoplasm"/>
    <property type="evidence" value="ECO:0007669"/>
    <property type="project" value="UniProtKB-SubCell"/>
</dbReference>
<keyword evidence="7 9" id="KW-0239">DNA-directed DNA polymerase</keyword>
<evidence type="ECO:0000259" key="12">
    <source>
        <dbReference type="Pfam" id="PF02768"/>
    </source>
</evidence>
<dbReference type="CDD" id="cd00140">
    <property type="entry name" value="beta_clamp"/>
    <property type="match status" value="1"/>
</dbReference>
<keyword evidence="8" id="KW-0238">DNA-binding</keyword>
<keyword evidence="6 9" id="KW-0235">DNA replication</keyword>
<dbReference type="EMBL" id="MFGA01000022">
    <property type="protein sequence ID" value="OGF20612.1"/>
    <property type="molecule type" value="Genomic_DNA"/>
</dbReference>
<evidence type="ECO:0000256" key="8">
    <source>
        <dbReference type="ARBA" id="ARBA00023125"/>
    </source>
</evidence>
<feature type="domain" description="DNA polymerase III beta sliding clamp C-terminal" evidence="12">
    <location>
        <begin position="254"/>
        <end position="379"/>
    </location>
</feature>
<dbReference type="InterPro" id="IPR022637">
    <property type="entry name" value="DNA_polIII_beta_cen"/>
</dbReference>
<dbReference type="Gene3D" id="3.10.150.10">
    <property type="entry name" value="DNA Polymerase III, subunit A, domain 2"/>
    <property type="match status" value="1"/>
</dbReference>
<evidence type="ECO:0000256" key="5">
    <source>
        <dbReference type="ARBA" id="ARBA00022695"/>
    </source>
</evidence>
<comment type="similarity">
    <text evidence="2 9">Belongs to the beta sliding clamp family.</text>
</comment>
<evidence type="ECO:0000256" key="4">
    <source>
        <dbReference type="ARBA" id="ARBA00022679"/>
    </source>
</evidence>
<keyword evidence="5 9" id="KW-0548">Nucleotidyltransferase</keyword>
<dbReference type="Pfam" id="PF02768">
    <property type="entry name" value="DNA_pol3_beta_3"/>
    <property type="match status" value="1"/>
</dbReference>
<evidence type="ECO:0000259" key="11">
    <source>
        <dbReference type="Pfam" id="PF02767"/>
    </source>
</evidence>
<proteinExistence type="inferred from homology"/>
<dbReference type="AlphaFoldDB" id="A0A1F5S219"/>
<dbReference type="PANTHER" id="PTHR30478">
    <property type="entry name" value="DNA POLYMERASE III SUBUNIT BETA"/>
    <property type="match status" value="1"/>
</dbReference>
<evidence type="ECO:0000256" key="7">
    <source>
        <dbReference type="ARBA" id="ARBA00022932"/>
    </source>
</evidence>
<evidence type="ECO:0000313" key="13">
    <source>
        <dbReference type="EMBL" id="OGF20612.1"/>
    </source>
</evidence>
<dbReference type="GO" id="GO:0009360">
    <property type="term" value="C:DNA polymerase III complex"/>
    <property type="evidence" value="ECO:0007669"/>
    <property type="project" value="InterPro"/>
</dbReference>
<organism evidence="13 14">
    <name type="scientific">Candidatus Falkowbacteria bacterium RIFOXYA2_FULL_38_12</name>
    <dbReference type="NCBI Taxonomy" id="1797993"/>
    <lineage>
        <taxon>Bacteria</taxon>
        <taxon>Candidatus Falkowiibacteriota</taxon>
    </lineage>
</organism>
<dbReference type="PANTHER" id="PTHR30478:SF0">
    <property type="entry name" value="BETA SLIDING CLAMP"/>
    <property type="match status" value="1"/>
</dbReference>
<dbReference type="GO" id="GO:0003677">
    <property type="term" value="F:DNA binding"/>
    <property type="evidence" value="ECO:0007669"/>
    <property type="project" value="UniProtKB-UniRule"/>
</dbReference>
<evidence type="ECO:0000313" key="14">
    <source>
        <dbReference type="Proteomes" id="UP000177407"/>
    </source>
</evidence>
<dbReference type="PIRSF" id="PIRSF000804">
    <property type="entry name" value="DNA_pol_III_b"/>
    <property type="match status" value="1"/>
</dbReference>
<feature type="domain" description="DNA polymerase III beta sliding clamp central" evidence="11">
    <location>
        <begin position="130"/>
        <end position="252"/>
    </location>
</feature>
<dbReference type="GO" id="GO:0008408">
    <property type="term" value="F:3'-5' exonuclease activity"/>
    <property type="evidence" value="ECO:0007669"/>
    <property type="project" value="InterPro"/>
</dbReference>
<sequence>MKISCTQENLNRGLQISSHIASKNINLPILNNVLLKIDGGSISLLATNLEIGVKCLIRGKIEQEGSIALPAKLFTDYVGSLPQEKVDLDLQDQVVEVKCGSFETKLRGVLATEFPLIPEVSDCLTYSVDVLKFRESVNQVIFAVSGNEIRPEIGGVFMKFNGQDKKITIAATDSYRLAEKNLDFIEGSEENRDVIVPAKTMQEILRILSVFKDGDSQEASSSLKICLTENQIMFSIDGIELVSRVVEGQYPDYKQIIPSSWKTKISFNKNELARVIKTASLFSKQGIYDIDFKFKPGENGRGELILDSANSQFGENTVNLGVELEGEENAIVLNYKYLLDGLNAIYSDDVVLELISGDNPCTLRPKKDMVEYLYIIMPIKR</sequence>
<comment type="subcellular location">
    <subcellularLocation>
        <location evidence="1 9">Cytoplasm</location>
    </subcellularLocation>
</comment>
<reference evidence="13 14" key="1">
    <citation type="journal article" date="2016" name="Nat. Commun.">
        <title>Thousands of microbial genomes shed light on interconnected biogeochemical processes in an aquifer system.</title>
        <authorList>
            <person name="Anantharaman K."/>
            <person name="Brown C.T."/>
            <person name="Hug L.A."/>
            <person name="Sharon I."/>
            <person name="Castelle C.J."/>
            <person name="Probst A.J."/>
            <person name="Thomas B.C."/>
            <person name="Singh A."/>
            <person name="Wilkins M.J."/>
            <person name="Karaoz U."/>
            <person name="Brodie E.L."/>
            <person name="Williams K.H."/>
            <person name="Hubbard S.S."/>
            <person name="Banfield J.F."/>
        </authorList>
    </citation>
    <scope>NUCLEOTIDE SEQUENCE [LARGE SCALE GENOMIC DNA]</scope>
</reference>
<protein>
    <recommendedName>
        <fullName evidence="9">Beta sliding clamp</fullName>
    </recommendedName>
</protein>
<dbReference type="Proteomes" id="UP000177407">
    <property type="component" value="Unassembled WGS sequence"/>
</dbReference>
<dbReference type="Pfam" id="PF00712">
    <property type="entry name" value="DNA_pol3_beta"/>
    <property type="match status" value="1"/>
</dbReference>
<dbReference type="InterPro" id="IPR022634">
    <property type="entry name" value="DNA_polIII_beta_N"/>
</dbReference>
<evidence type="ECO:0000259" key="10">
    <source>
        <dbReference type="Pfam" id="PF00712"/>
    </source>
</evidence>
<dbReference type="Gene3D" id="3.70.10.10">
    <property type="match status" value="1"/>
</dbReference>
<dbReference type="SUPFAM" id="SSF55979">
    <property type="entry name" value="DNA clamp"/>
    <property type="match status" value="3"/>
</dbReference>
<name>A0A1F5S219_9BACT</name>
<evidence type="ECO:0000256" key="3">
    <source>
        <dbReference type="ARBA" id="ARBA00022490"/>
    </source>
</evidence>
<keyword evidence="3 9" id="KW-0963">Cytoplasm</keyword>
<dbReference type="Pfam" id="PF02767">
    <property type="entry name" value="DNA_pol3_beta_2"/>
    <property type="match status" value="1"/>
</dbReference>
<dbReference type="NCBIfam" id="TIGR00663">
    <property type="entry name" value="dnan"/>
    <property type="match status" value="1"/>
</dbReference>
<dbReference type="InterPro" id="IPR046938">
    <property type="entry name" value="DNA_clamp_sf"/>
</dbReference>
<comment type="function">
    <text evidence="9">Confers DNA tethering and processivity to DNA polymerases and other proteins. Acts as a clamp, forming a ring around DNA (a reaction catalyzed by the clamp-loading complex) which diffuses in an ATP-independent manner freely and bidirectionally along dsDNA. Initially characterized for its ability to contact the catalytic subunit of DNA polymerase III (Pol III), a complex, multichain enzyme responsible for most of the replicative synthesis in bacteria; Pol III exhibits 3'-5' exonuclease proofreading activity. The beta chain is required for initiation of replication as well as for processivity of DNA replication.</text>
</comment>